<proteinExistence type="predicted"/>
<dbReference type="PANTHER" id="PTHR15544:SF0">
    <property type="entry name" value="TETRATRICOPEPTIDE REPEAT PROTEIN 33"/>
    <property type="match status" value="1"/>
</dbReference>
<sequence>MKLTWKNNNKNTKKRSLAAVSNFPNLPFENNQDQHGDDNSSGAQLNKKEKSEEGLTSLDASDSSDAKQLAQSFQALGNKLAEIDSFLLILFTTLEGRRKYREALGKWEAALTLMPESAVLHEQKAQVLLEIGDSWNALKAATRATEVEPSWAECISRPHNQWEDLFPCSGCSIPKTPPKPVTSLQMLEALDTLNRVILIKRCICSLRLPMNASVGNALTKKLMFEKDSYYESNASNVKFSLLILVSSSPIPFSLSSCEGWITLGRAQLNFGEPDSAIESFDKALVVKPDSEEAQVDRHTALHLIKRRKQLQSTGLSSSQNRYAVGDKTNSS</sequence>
<dbReference type="OrthoDB" id="2423701at2759"/>
<reference evidence="3 4" key="1">
    <citation type="journal article" date="2019" name="Plant Biotechnol. J.">
        <title>The red bayberry genome and genetic basis of sex determination.</title>
        <authorList>
            <person name="Jia H.M."/>
            <person name="Jia H.J."/>
            <person name="Cai Q.L."/>
            <person name="Wang Y."/>
            <person name="Zhao H.B."/>
            <person name="Yang W.F."/>
            <person name="Wang G.Y."/>
            <person name="Li Y.H."/>
            <person name="Zhan D.L."/>
            <person name="Shen Y.T."/>
            <person name="Niu Q.F."/>
            <person name="Chang L."/>
            <person name="Qiu J."/>
            <person name="Zhao L."/>
            <person name="Xie H.B."/>
            <person name="Fu W.Y."/>
            <person name="Jin J."/>
            <person name="Li X.W."/>
            <person name="Jiao Y."/>
            <person name="Zhou C.C."/>
            <person name="Tu T."/>
            <person name="Chai C.Y."/>
            <person name="Gao J.L."/>
            <person name="Fan L.J."/>
            <person name="van de Weg E."/>
            <person name="Wang J.Y."/>
            <person name="Gao Z.S."/>
        </authorList>
    </citation>
    <scope>NUCLEOTIDE SEQUENCE [LARGE SCALE GENOMIC DNA]</scope>
    <source>
        <tissue evidence="3">Leaves</tissue>
    </source>
</reference>
<dbReference type="PANTHER" id="PTHR15544">
    <property type="entry name" value="OSMOSIS RESPONSIVE FACTOR"/>
    <property type="match status" value="1"/>
</dbReference>
<evidence type="ECO:0000313" key="3">
    <source>
        <dbReference type="EMBL" id="KAB1202400.1"/>
    </source>
</evidence>
<dbReference type="PROSITE" id="PS50005">
    <property type="entry name" value="TPR"/>
    <property type="match status" value="1"/>
</dbReference>
<dbReference type="Gene3D" id="1.25.40.10">
    <property type="entry name" value="Tetratricopeptide repeat domain"/>
    <property type="match status" value="2"/>
</dbReference>
<dbReference type="InterPro" id="IPR019734">
    <property type="entry name" value="TPR_rpt"/>
</dbReference>
<gene>
    <name evidence="3" type="ORF">CJ030_MR8G020197</name>
</gene>
<dbReference type="SUPFAM" id="SSF48452">
    <property type="entry name" value="TPR-like"/>
    <property type="match status" value="1"/>
</dbReference>
<dbReference type="Proteomes" id="UP000516437">
    <property type="component" value="Chromosome 8"/>
</dbReference>
<keyword evidence="4" id="KW-1185">Reference proteome</keyword>
<dbReference type="InterPro" id="IPR011990">
    <property type="entry name" value="TPR-like_helical_dom_sf"/>
</dbReference>
<dbReference type="InterPro" id="IPR052658">
    <property type="entry name" value="TPR-containing"/>
</dbReference>
<feature type="compositionally biased region" description="Polar residues" evidence="2">
    <location>
        <begin position="22"/>
        <end position="31"/>
    </location>
</feature>
<keyword evidence="1" id="KW-0802">TPR repeat</keyword>
<feature type="repeat" description="TPR" evidence="1">
    <location>
        <begin position="257"/>
        <end position="290"/>
    </location>
</feature>
<evidence type="ECO:0000256" key="2">
    <source>
        <dbReference type="SAM" id="MobiDB-lite"/>
    </source>
</evidence>
<evidence type="ECO:0000313" key="4">
    <source>
        <dbReference type="Proteomes" id="UP000516437"/>
    </source>
</evidence>
<comment type="caution">
    <text evidence="3">The sequence shown here is derived from an EMBL/GenBank/DDBJ whole genome shotgun (WGS) entry which is preliminary data.</text>
</comment>
<accession>A0A6A1UTM7</accession>
<feature type="region of interest" description="Disordered" evidence="2">
    <location>
        <begin position="311"/>
        <end position="331"/>
    </location>
</feature>
<organism evidence="3 4">
    <name type="scientific">Morella rubra</name>
    <name type="common">Chinese bayberry</name>
    <dbReference type="NCBI Taxonomy" id="262757"/>
    <lineage>
        <taxon>Eukaryota</taxon>
        <taxon>Viridiplantae</taxon>
        <taxon>Streptophyta</taxon>
        <taxon>Embryophyta</taxon>
        <taxon>Tracheophyta</taxon>
        <taxon>Spermatophyta</taxon>
        <taxon>Magnoliopsida</taxon>
        <taxon>eudicotyledons</taxon>
        <taxon>Gunneridae</taxon>
        <taxon>Pentapetalae</taxon>
        <taxon>rosids</taxon>
        <taxon>fabids</taxon>
        <taxon>Fagales</taxon>
        <taxon>Myricaceae</taxon>
        <taxon>Morella</taxon>
    </lineage>
</organism>
<dbReference type="SMART" id="SM00028">
    <property type="entry name" value="TPR"/>
    <property type="match status" value="2"/>
</dbReference>
<dbReference type="EMBL" id="RXIC02000026">
    <property type="protein sequence ID" value="KAB1202400.1"/>
    <property type="molecule type" value="Genomic_DNA"/>
</dbReference>
<protein>
    <submittedName>
        <fullName evidence="3">Tetratricopeptide repeat protein 33</fullName>
    </submittedName>
</protein>
<evidence type="ECO:0000256" key="1">
    <source>
        <dbReference type="PROSITE-ProRule" id="PRU00339"/>
    </source>
</evidence>
<feature type="compositionally biased region" description="Low complexity" evidence="2">
    <location>
        <begin position="1"/>
        <end position="10"/>
    </location>
</feature>
<feature type="region of interest" description="Disordered" evidence="2">
    <location>
        <begin position="1"/>
        <end position="62"/>
    </location>
</feature>
<name>A0A6A1UTM7_9ROSI</name>
<dbReference type="AlphaFoldDB" id="A0A6A1UTM7"/>